<dbReference type="RefSeq" id="WP_204571746.1">
    <property type="nucleotide sequence ID" value="NZ_JACJLL010000005.1"/>
</dbReference>
<keyword evidence="3" id="KW-1185">Reference proteome</keyword>
<sequence>MRYIGPFFRMNSLSEKEINGQLFYLSKEAVKTIVLNSRCGLVSQIKKYNKLSSSIDITTNSNFSPLLCVYRKASPTFIHSKNSNGFDEETFKKEINPSTNALMSLCLLELLDYYRSFENIDKSIYSINEIYKNLAKDQLDFYSTHLRNREGVFVDKKNILENNAKNFNLVDKDKKFKFSDQAFMMIAYYLYSIKNPNDESSDLYKEFSEQILRMFCDFKDQIYDCSLDEICKVLLSLNILYSYNDNNAELKDLIIDLADYAMCKFDEKDYYINSLDTASLCSIVLTLSYKHTKILTFSEKTTEIINRLYTLYDEDKGAFYKLSSKKEIKYSCFDITFYILAFIIYQNIISNSNEYRMMISTIYKKFIINSGLITSWPEAPTLDDYERYRGFSLNSKDMVDESYFRMPNIPTPDSTGVAPIFNKYITYNKRKDSFSISKNTFDSYRNFLNFFLLIHLFKDEYMDELGLLEDSMLSTSEVRSSQEESINTVIESSDSITTTEKIIETQDNTSTEVVDIVPEDIIVNENSVEIQSTPLSKPDENNPETNKN</sequence>
<proteinExistence type="predicted"/>
<dbReference type="Proteomes" id="UP000767334">
    <property type="component" value="Unassembled WGS sequence"/>
</dbReference>
<name>A0ABS2FD73_9CLOT</name>
<organism evidence="2 3">
    <name type="scientific">Clostridium saudiense</name>
    <dbReference type="NCBI Taxonomy" id="1414720"/>
    <lineage>
        <taxon>Bacteria</taxon>
        <taxon>Bacillati</taxon>
        <taxon>Bacillota</taxon>
        <taxon>Clostridia</taxon>
        <taxon>Eubacteriales</taxon>
        <taxon>Clostridiaceae</taxon>
        <taxon>Clostridium</taxon>
    </lineage>
</organism>
<protein>
    <submittedName>
        <fullName evidence="2">Uncharacterized protein</fullName>
    </submittedName>
</protein>
<comment type="caution">
    <text evidence="2">The sequence shown here is derived from an EMBL/GenBank/DDBJ whole genome shotgun (WGS) entry which is preliminary data.</text>
</comment>
<reference evidence="2 3" key="1">
    <citation type="journal article" date="2021" name="Sci. Rep.">
        <title>The distribution of antibiotic resistance genes in chicken gut microbiota commensals.</title>
        <authorList>
            <person name="Juricova H."/>
            <person name="Matiasovicova J."/>
            <person name="Kubasova T."/>
            <person name="Cejkova D."/>
            <person name="Rychlik I."/>
        </authorList>
    </citation>
    <scope>NUCLEOTIDE SEQUENCE [LARGE SCALE GENOMIC DNA]</scope>
    <source>
        <strain evidence="2 3">An435</strain>
    </source>
</reference>
<evidence type="ECO:0000256" key="1">
    <source>
        <dbReference type="SAM" id="MobiDB-lite"/>
    </source>
</evidence>
<accession>A0ABS2FD73</accession>
<evidence type="ECO:0000313" key="3">
    <source>
        <dbReference type="Proteomes" id="UP000767334"/>
    </source>
</evidence>
<dbReference type="EMBL" id="JACJLL010000005">
    <property type="protein sequence ID" value="MBM6818002.1"/>
    <property type="molecule type" value="Genomic_DNA"/>
</dbReference>
<feature type="region of interest" description="Disordered" evidence="1">
    <location>
        <begin position="528"/>
        <end position="548"/>
    </location>
</feature>
<evidence type="ECO:0000313" key="2">
    <source>
        <dbReference type="EMBL" id="MBM6818002.1"/>
    </source>
</evidence>
<gene>
    <name evidence="2" type="ORF">H6A19_01400</name>
</gene>